<dbReference type="Gene3D" id="1.10.10.60">
    <property type="entry name" value="Homeodomain-like"/>
    <property type="match status" value="1"/>
</dbReference>
<dbReference type="GO" id="GO:0003700">
    <property type="term" value="F:DNA-binding transcription factor activity"/>
    <property type="evidence" value="ECO:0007669"/>
    <property type="project" value="InterPro"/>
</dbReference>
<keyword evidence="6" id="KW-1185">Reference proteome</keyword>
<dbReference type="OrthoDB" id="2547276at2"/>
<dbReference type="SMART" id="SM00342">
    <property type="entry name" value="HTH_ARAC"/>
    <property type="match status" value="1"/>
</dbReference>
<evidence type="ECO:0000256" key="2">
    <source>
        <dbReference type="ARBA" id="ARBA00023125"/>
    </source>
</evidence>
<dbReference type="GO" id="GO:0043565">
    <property type="term" value="F:sequence-specific DNA binding"/>
    <property type="evidence" value="ECO:0007669"/>
    <property type="project" value="InterPro"/>
</dbReference>
<gene>
    <name evidence="5" type="ORF">SAMN05421731_10914</name>
</gene>
<proteinExistence type="predicted"/>
<dbReference type="PRINTS" id="PR00032">
    <property type="entry name" value="HTHARAC"/>
</dbReference>
<evidence type="ECO:0000259" key="4">
    <source>
        <dbReference type="PROSITE" id="PS01124"/>
    </source>
</evidence>
<dbReference type="SUPFAM" id="SSF46689">
    <property type="entry name" value="Homeodomain-like"/>
    <property type="match status" value="1"/>
</dbReference>
<evidence type="ECO:0000256" key="3">
    <source>
        <dbReference type="ARBA" id="ARBA00023163"/>
    </source>
</evidence>
<evidence type="ECO:0000313" key="5">
    <source>
        <dbReference type="EMBL" id="SNX46186.1"/>
    </source>
</evidence>
<organism evidence="5 6">
    <name type="scientific">Acinetobacter puyangensis</name>
    <dbReference type="NCBI Taxonomy" id="1096779"/>
    <lineage>
        <taxon>Bacteria</taxon>
        <taxon>Pseudomonadati</taxon>
        <taxon>Pseudomonadota</taxon>
        <taxon>Gammaproteobacteria</taxon>
        <taxon>Moraxellales</taxon>
        <taxon>Moraxellaceae</taxon>
        <taxon>Acinetobacter</taxon>
    </lineage>
</organism>
<dbReference type="PANTHER" id="PTHR43280">
    <property type="entry name" value="ARAC-FAMILY TRANSCRIPTIONAL REGULATOR"/>
    <property type="match status" value="1"/>
</dbReference>
<dbReference type="InterPro" id="IPR009057">
    <property type="entry name" value="Homeodomain-like_sf"/>
</dbReference>
<dbReference type="EMBL" id="OANT01000009">
    <property type="protein sequence ID" value="SNX46186.1"/>
    <property type="molecule type" value="Genomic_DNA"/>
</dbReference>
<dbReference type="Pfam" id="PF12833">
    <property type="entry name" value="HTH_18"/>
    <property type="match status" value="1"/>
</dbReference>
<dbReference type="AlphaFoldDB" id="A0A240ECB7"/>
<dbReference type="PANTHER" id="PTHR43280:SF2">
    <property type="entry name" value="HTH-TYPE TRANSCRIPTIONAL REGULATOR EXSA"/>
    <property type="match status" value="1"/>
</dbReference>
<sequence>MKPQTLNENDWTFSTHNFEITEQKNVWQNAMEKVFLSVPTYHSDNLSGEINYKKTPLGLEFVMLSGSPQTIIGNYPDITESLWLAIILEGEAELKINHEVLDLRNKNILYGSSGNIDYVELNMYSEFKILTIEIPNTVFYKRLINPLSIRAGVLEPNSGMSALLSEFLQSISKHIQHLKIDKFHAIETSLTELFLSNLSDKITIQSFTNKTHAESFKHVCHLIEENIHNPALNLTFLAQKNHVSTRYIQKLFNEANLSINQYIRERRLELCKRDLSNHMHQHLSISEICYRWGFNDLAYFSRVFSQYVGMCPSDYRNKAIQKI</sequence>
<feature type="domain" description="HTH araC/xylS-type" evidence="4">
    <location>
        <begin position="217"/>
        <end position="318"/>
    </location>
</feature>
<keyword evidence="1" id="KW-0805">Transcription regulation</keyword>
<name>A0A240ECB7_9GAMM</name>
<evidence type="ECO:0000256" key="1">
    <source>
        <dbReference type="ARBA" id="ARBA00023015"/>
    </source>
</evidence>
<dbReference type="Proteomes" id="UP000219042">
    <property type="component" value="Unassembled WGS sequence"/>
</dbReference>
<protein>
    <submittedName>
        <fullName evidence="5">AraC-type DNA-binding protein</fullName>
    </submittedName>
</protein>
<dbReference type="InterPro" id="IPR018060">
    <property type="entry name" value="HTH_AraC"/>
</dbReference>
<keyword evidence="3" id="KW-0804">Transcription</keyword>
<keyword evidence="2 5" id="KW-0238">DNA-binding</keyword>
<evidence type="ECO:0000313" key="6">
    <source>
        <dbReference type="Proteomes" id="UP000219042"/>
    </source>
</evidence>
<dbReference type="InterPro" id="IPR020449">
    <property type="entry name" value="Tscrpt_reg_AraC-type_HTH"/>
</dbReference>
<dbReference type="PROSITE" id="PS01124">
    <property type="entry name" value="HTH_ARAC_FAMILY_2"/>
    <property type="match status" value="1"/>
</dbReference>
<accession>A0A240ECB7</accession>
<dbReference type="RefSeq" id="WP_097079936.1">
    <property type="nucleotide sequence ID" value="NZ_BAABHT010000014.1"/>
</dbReference>
<reference evidence="6" key="1">
    <citation type="submission" date="2016-09" db="EMBL/GenBank/DDBJ databases">
        <authorList>
            <person name="Varghese N."/>
            <person name="Submissions S."/>
        </authorList>
    </citation>
    <scope>NUCLEOTIDE SEQUENCE [LARGE SCALE GENOMIC DNA]</scope>
    <source>
        <strain evidence="6">ANC 4466</strain>
    </source>
</reference>